<dbReference type="AlphaFoldDB" id="A0A182JMR1"/>
<feature type="region of interest" description="Disordered" evidence="1">
    <location>
        <begin position="1"/>
        <end position="140"/>
    </location>
</feature>
<name>A0A182JMR1_ANOAO</name>
<evidence type="ECO:0000256" key="1">
    <source>
        <dbReference type="SAM" id="MobiDB-lite"/>
    </source>
</evidence>
<evidence type="ECO:0000313" key="2">
    <source>
        <dbReference type="EnsemblMetazoa" id="AATE020970-PA.1"/>
    </source>
</evidence>
<proteinExistence type="predicted"/>
<protein>
    <submittedName>
        <fullName evidence="2">Uncharacterized protein</fullName>
    </submittedName>
</protein>
<feature type="compositionally biased region" description="Pro residues" evidence="1">
    <location>
        <begin position="76"/>
        <end position="88"/>
    </location>
</feature>
<accession>A0A182JMR1</accession>
<sequence>MERFFQLQSAAEPENPPKPGNPPAPPENDCAAALADEPENPPKPGKPPELNDWAPALAALPLNCGERATRTSAEPENPPKPGNPPAPPENDWAPAEAADPDSPPNPPCPPPAENDCEAALADEPENPPKPGKPPELNDWAPALAALPLNCGERATRTSGASSGISWFKFCLFQFV</sequence>
<feature type="compositionally biased region" description="Pro residues" evidence="1">
    <location>
        <begin position="14"/>
        <end position="26"/>
    </location>
</feature>
<organism evidence="2">
    <name type="scientific">Anopheles atroparvus</name>
    <name type="common">European mosquito</name>
    <dbReference type="NCBI Taxonomy" id="41427"/>
    <lineage>
        <taxon>Eukaryota</taxon>
        <taxon>Metazoa</taxon>
        <taxon>Ecdysozoa</taxon>
        <taxon>Arthropoda</taxon>
        <taxon>Hexapoda</taxon>
        <taxon>Insecta</taxon>
        <taxon>Pterygota</taxon>
        <taxon>Neoptera</taxon>
        <taxon>Endopterygota</taxon>
        <taxon>Diptera</taxon>
        <taxon>Nematocera</taxon>
        <taxon>Culicoidea</taxon>
        <taxon>Culicidae</taxon>
        <taxon>Anophelinae</taxon>
        <taxon>Anopheles</taxon>
    </lineage>
</organism>
<reference evidence="2" key="1">
    <citation type="submission" date="2022-08" db="UniProtKB">
        <authorList>
            <consortium name="EnsemblMetazoa"/>
        </authorList>
    </citation>
    <scope>IDENTIFICATION</scope>
    <source>
        <strain evidence="2">EBRO</strain>
    </source>
</reference>
<dbReference type="VEuPathDB" id="VectorBase:AATE020970"/>
<dbReference type="EnsemblMetazoa" id="AATE020970-RA">
    <property type="protein sequence ID" value="AATE020970-PA.1"/>
    <property type="gene ID" value="AATE020970"/>
</dbReference>
<feature type="compositionally biased region" description="Acidic residues" evidence="1">
    <location>
        <begin position="114"/>
        <end position="125"/>
    </location>
</feature>
<feature type="compositionally biased region" description="Pro residues" evidence="1">
    <location>
        <begin position="101"/>
        <end position="112"/>
    </location>
</feature>